<feature type="compositionally biased region" description="Basic and acidic residues" evidence="2">
    <location>
        <begin position="851"/>
        <end position="861"/>
    </location>
</feature>
<evidence type="ECO:0000256" key="2">
    <source>
        <dbReference type="SAM" id="MobiDB-lite"/>
    </source>
</evidence>
<sequence>MTQNRGEQAEVPWDAPPPTRVSMDVQAALVSDGFNMPDLEAARDAPPPYGELHDQLQFSQPGFEAGANVTDDGRVNININQKSGKFAELLGHTLRAQVAADAAVAAALPQAPTTPAYIPPTLGGQPGQTPPPRLNVVIQIVGSRGDVQPFVALGKVLKDTYGHRVRLATHATFQTFVEENGLEFFNIGGDPAELMAFMVKNPGLMPGLDALKSGEVSKRRRGMQEILMGCWRSCIEPGNGLGPAMPAHRKGLEMNYDEVTLPGDPRESPFIADAIIANPPSFAHIHIAEKLGIPLHLMFTMPWSPTRAFPHPLANIQSSNTDDVMTNYVSYALVEMMTWQGLGDVINRFRTTVLDLEILSLIWAPGLLTRLQIPYTYCWSPALIPKPNDWQRNIDISGFFFLNLANAYTPDPSLVEFLEAGSPPVYIGFGSIVVDDPNALTRLIFDAIHLAGVRALVSKGWGGLGADDVGIPEGVYMIGNCPHDWLFKHVSCVVHHGGAGTSAAGIYAGKPTVVVPFFGDQPFWGAMIARAGAGPEPVPYKDLTAEKLAAAITTALKPETADKARSLGEKIREEKGADLGGKSFHDQLDLKTIRCSLVPTRVAAWRVRRTKVILSPFAAEMLVRERIIQYSDLKLWRPREYNTEGQPWDPISAVTSSLLMDIGELALAVADFPRGIFQSSKESKDTGSSSGSSHGRPGKSVDMSSGTLVTAPSTATTTAESVVPGYVELPSPFPGKLQPRVELPGDMPGLPSEQSGLRGAGSADFPAYATDISQLESASRPTTAGTGLREGHPSPTTPDRTASSLMTPLVTVTSDPTSESSAGQSSRSPLRFPSSPLLRGRSTSPYGRPQSSHDENPYRGVNIEDLRGASTSVRRIVTTGVKSPMNFCLGLAKGFRNVPKLYNDDTVRPTEKVTGLASGFKVAGKEFGLGLYDGLSGLVTQPMKGAEKEGGMGFVKGVGKGVSGFLVKPAAALWSLPAYTMQGAYVAMKNRFAKSMQNYIISSRMIQGAEAFEAATREEKAEVLAAWRNAKYDLKELYQRKLKEAKEAREAQDSQSQGGENAMDRAAFDRHHHEHHHHLHADVAALLSPKFGNESIGHFDVHGKRLLKGKQAWRRNHIEADLDHHPNHDEEFERAIQASIRETSRGDPEEDLMVERAVRASVSEFQRRGGPLPNPQMVGVKRPEGPSGTTDPEEADLEITDEEYQALIEKAIQQSMAIHAAGFTEGVHDGHGVSDSEDEELRRVLERSKTDLSVHGEETSDDEDLKKAIEESKTNVSEQPPQEDDDEELKKAIEASKEAAAQHTDAHAEEEEMLRRAIEESKAAHQEEANRAAVARTEEEIILEFVRKQSLAEEEFRKLKAKEKGKMKEEPKKEEEDGEDDDDDEELKRALEMSLGIDEEGSGRAGPSNLG</sequence>
<feature type="compositionally biased region" description="Basic and acidic residues" evidence="2">
    <location>
        <begin position="1313"/>
        <end position="1330"/>
    </location>
</feature>
<feature type="compositionally biased region" description="Acidic residues" evidence="2">
    <location>
        <begin position="1376"/>
        <end position="1385"/>
    </location>
</feature>
<dbReference type="InterPro" id="IPR002213">
    <property type="entry name" value="UDP_glucos_trans"/>
</dbReference>
<dbReference type="Pfam" id="PF06722">
    <property type="entry name" value="EryCIII-like_C"/>
    <property type="match status" value="1"/>
</dbReference>
<evidence type="ECO:0000259" key="3">
    <source>
        <dbReference type="Pfam" id="PF03033"/>
    </source>
</evidence>
<evidence type="ECO:0000313" key="5">
    <source>
        <dbReference type="EMBL" id="KEZ41508.1"/>
    </source>
</evidence>
<keyword evidence="6" id="KW-1185">Reference proteome</keyword>
<feature type="compositionally biased region" description="Basic and acidic residues" evidence="2">
    <location>
        <begin position="1288"/>
        <end position="1297"/>
    </location>
</feature>
<feature type="compositionally biased region" description="Low complexity" evidence="2">
    <location>
        <begin position="707"/>
        <end position="718"/>
    </location>
</feature>
<dbReference type="OrthoDB" id="5835829at2759"/>
<dbReference type="Pfam" id="PF03033">
    <property type="entry name" value="Glyco_transf_28"/>
    <property type="match status" value="1"/>
</dbReference>
<evidence type="ECO:0000256" key="1">
    <source>
        <dbReference type="ARBA" id="ARBA00022679"/>
    </source>
</evidence>
<comment type="caution">
    <text evidence="5">The sequence shown here is derived from an EMBL/GenBank/DDBJ whole genome shotgun (WGS) entry which is preliminary data.</text>
</comment>
<reference evidence="5 6" key="1">
    <citation type="journal article" date="2014" name="Genome Announc.">
        <title>Draft genome sequence of the pathogenic fungus Scedosporium apiospermum.</title>
        <authorList>
            <person name="Vandeputte P."/>
            <person name="Ghamrawi S."/>
            <person name="Rechenmann M."/>
            <person name="Iltis A."/>
            <person name="Giraud S."/>
            <person name="Fleury M."/>
            <person name="Thornton C."/>
            <person name="Delhaes L."/>
            <person name="Meyer W."/>
            <person name="Papon N."/>
            <person name="Bouchara J.P."/>
        </authorList>
    </citation>
    <scope>NUCLEOTIDE SEQUENCE [LARGE SCALE GENOMIC DNA]</scope>
    <source>
        <strain evidence="5 6">IHEM 14462</strain>
    </source>
</reference>
<dbReference type="InterPro" id="IPR010610">
    <property type="entry name" value="EryCIII-like_C"/>
</dbReference>
<evidence type="ECO:0000313" key="6">
    <source>
        <dbReference type="Proteomes" id="UP000028545"/>
    </source>
</evidence>
<dbReference type="Pfam" id="PF02809">
    <property type="entry name" value="UIM"/>
    <property type="match status" value="6"/>
</dbReference>
<feature type="compositionally biased region" description="Basic and acidic residues" evidence="2">
    <location>
        <begin position="1247"/>
        <end position="1273"/>
    </location>
</feature>
<keyword evidence="1 5" id="KW-0808">Transferase</keyword>
<gene>
    <name evidence="5" type="ORF">SAPIO_CDS7666</name>
</gene>
<feature type="compositionally biased region" description="Polar residues" evidence="2">
    <location>
        <begin position="797"/>
        <end position="824"/>
    </location>
</feature>
<dbReference type="RefSeq" id="XP_016641307.1">
    <property type="nucleotide sequence ID" value="XM_016789480.1"/>
</dbReference>
<dbReference type="Proteomes" id="UP000028545">
    <property type="component" value="Unassembled WGS sequence"/>
</dbReference>
<dbReference type="HOGENOM" id="CLU_000537_1_0_1"/>
<feature type="compositionally biased region" description="Low complexity" evidence="2">
    <location>
        <begin position="825"/>
        <end position="842"/>
    </location>
</feature>
<keyword evidence="5" id="KW-0328">Glycosyltransferase</keyword>
<organism evidence="5 6">
    <name type="scientific">Pseudallescheria apiosperma</name>
    <name type="common">Scedosporium apiospermum</name>
    <dbReference type="NCBI Taxonomy" id="563466"/>
    <lineage>
        <taxon>Eukaryota</taxon>
        <taxon>Fungi</taxon>
        <taxon>Dikarya</taxon>
        <taxon>Ascomycota</taxon>
        <taxon>Pezizomycotina</taxon>
        <taxon>Sordariomycetes</taxon>
        <taxon>Hypocreomycetidae</taxon>
        <taxon>Microascales</taxon>
        <taxon>Microascaceae</taxon>
        <taxon>Scedosporium</taxon>
    </lineage>
</organism>
<dbReference type="SMART" id="SM00726">
    <property type="entry name" value="UIM"/>
    <property type="match status" value="8"/>
</dbReference>
<dbReference type="SUPFAM" id="SSF53756">
    <property type="entry name" value="UDP-Glycosyltransferase/glycogen phosphorylase"/>
    <property type="match status" value="1"/>
</dbReference>
<dbReference type="GeneID" id="27726738"/>
<dbReference type="EMBL" id="JOWA01000110">
    <property type="protein sequence ID" value="KEZ41508.1"/>
    <property type="molecule type" value="Genomic_DNA"/>
</dbReference>
<dbReference type="PANTHER" id="PTHR48050:SF13">
    <property type="entry name" value="STEROL 3-BETA-GLUCOSYLTRANSFERASE UGT80A2"/>
    <property type="match status" value="1"/>
</dbReference>
<feature type="domain" description="Erythromycin biosynthesis protein CIII-like C-terminal" evidence="4">
    <location>
        <begin position="470"/>
        <end position="574"/>
    </location>
</feature>
<feature type="domain" description="Glycosyltransferase family 28 N-terminal" evidence="3">
    <location>
        <begin position="136"/>
        <end position="195"/>
    </location>
</feature>
<protein>
    <submittedName>
        <fullName evidence="5">Glycosyltransferase family 28 domain-containing protein</fullName>
        <ecNumber evidence="5">2.4.1.173</ecNumber>
    </submittedName>
</protein>
<dbReference type="PANTHER" id="PTHR48050">
    <property type="entry name" value="STEROL 3-BETA-GLUCOSYLTRANSFERASE"/>
    <property type="match status" value="1"/>
</dbReference>
<dbReference type="GO" id="GO:0016906">
    <property type="term" value="F:sterol 3-beta-glucosyltransferase activity"/>
    <property type="evidence" value="ECO:0007669"/>
    <property type="project" value="UniProtKB-EC"/>
</dbReference>
<dbReference type="OMA" id="SFAHIHV"/>
<feature type="compositionally biased region" description="Polar residues" evidence="2">
    <location>
        <begin position="771"/>
        <end position="785"/>
    </location>
</feature>
<dbReference type="CDD" id="cd03784">
    <property type="entry name" value="GT1_Gtf-like"/>
    <property type="match status" value="1"/>
</dbReference>
<feature type="region of interest" description="Disordered" evidence="2">
    <location>
        <begin position="1"/>
        <end position="20"/>
    </location>
</feature>
<feature type="compositionally biased region" description="Low complexity" evidence="2">
    <location>
        <begin position="686"/>
        <end position="700"/>
    </location>
</feature>
<dbReference type="GO" id="GO:0005975">
    <property type="term" value="P:carbohydrate metabolic process"/>
    <property type="evidence" value="ECO:0007669"/>
    <property type="project" value="InterPro"/>
</dbReference>
<dbReference type="InterPro" id="IPR050426">
    <property type="entry name" value="Glycosyltransferase_28"/>
</dbReference>
<evidence type="ECO:0000259" key="4">
    <source>
        <dbReference type="Pfam" id="PF06722"/>
    </source>
</evidence>
<feature type="region of interest" description="Disordered" evidence="2">
    <location>
        <begin position="1247"/>
        <end position="1334"/>
    </location>
</feature>
<feature type="region of interest" description="Disordered" evidence="2">
    <location>
        <begin position="1359"/>
        <end position="1411"/>
    </location>
</feature>
<dbReference type="EC" id="2.4.1.173" evidence="5"/>
<feature type="region of interest" description="Disordered" evidence="2">
    <location>
        <begin position="1164"/>
        <end position="1194"/>
    </location>
</feature>
<accession>A0A084G2E6</accession>
<dbReference type="PROSITE" id="PS50330">
    <property type="entry name" value="UIM"/>
    <property type="match status" value="4"/>
</dbReference>
<feature type="region of interest" description="Disordered" evidence="2">
    <location>
        <begin position="678"/>
        <end position="718"/>
    </location>
</feature>
<dbReference type="FunFam" id="3.40.50.2000:FF:000100">
    <property type="entry name" value="Glycosyltransferase family 1 protein"/>
    <property type="match status" value="1"/>
</dbReference>
<dbReference type="KEGG" id="sapo:SAPIO_CDS7666"/>
<feature type="compositionally biased region" description="Basic and acidic residues" evidence="2">
    <location>
        <begin position="1359"/>
        <end position="1375"/>
    </location>
</feature>
<dbReference type="VEuPathDB" id="FungiDB:SAPIO_CDS7666"/>
<feature type="region of interest" description="Disordered" evidence="2">
    <location>
        <begin position="737"/>
        <end position="861"/>
    </location>
</feature>
<dbReference type="InterPro" id="IPR004276">
    <property type="entry name" value="GlycoTrans_28_N"/>
</dbReference>
<dbReference type="Gene3D" id="3.40.50.2000">
    <property type="entry name" value="Glycogen Phosphorylase B"/>
    <property type="match status" value="2"/>
</dbReference>
<dbReference type="InterPro" id="IPR003903">
    <property type="entry name" value="UIM_dom"/>
</dbReference>
<dbReference type="FunFam" id="3.40.50.2000:FF:000009">
    <property type="entry name" value="Sterol 3-beta-glucosyltransferase UGT80A2"/>
    <property type="match status" value="1"/>
</dbReference>
<name>A0A084G2E6_PSEDA</name>
<proteinExistence type="predicted"/>